<sequence>MLDRRKDAESFGAAVRSLSNEARLWFEKGNGDDVYAKASSWSLGTLSSQSAPGLDTLRSRKNLKRKSINENGALLNIGGEETMSCGGVQWWRVATRQAPAMVVMSASFDLSALLVAEGGTRETPRCSKQNGSPQRDETKEQLRSRYSEAFYSPQCGYATVVEERRCSQHFHSLQLRSDSTRDNSKHVVTLGITLFKLISEALGLNPDHLYNMECSSKEHKISQHYYPACPEPELTLGATKHSDPGFLTIFLQNQIGGLQVLYQDEWIDIEPIPGALFINI</sequence>
<dbReference type="PANTHER" id="PTHR10209">
    <property type="entry name" value="OXIDOREDUCTASE, 2OG-FE II OXYGENASE FAMILY PROTEIN"/>
    <property type="match status" value="1"/>
</dbReference>
<dbReference type="InterPro" id="IPR044861">
    <property type="entry name" value="IPNS-like_FE2OG_OXY"/>
</dbReference>
<keyword evidence="3" id="KW-0560">Oxidoreductase</keyword>
<dbReference type="EMBL" id="WHWC01000014">
    <property type="protein sequence ID" value="KAG8370391.1"/>
    <property type="molecule type" value="Genomic_DNA"/>
</dbReference>
<evidence type="ECO:0000313" key="7">
    <source>
        <dbReference type="EMBL" id="KAG8370391.1"/>
    </source>
</evidence>
<dbReference type="Proteomes" id="UP000826271">
    <property type="component" value="Unassembled WGS sequence"/>
</dbReference>
<dbReference type="SUPFAM" id="SSF51197">
    <property type="entry name" value="Clavaminate synthase-like"/>
    <property type="match status" value="1"/>
</dbReference>
<dbReference type="InterPro" id="IPR027443">
    <property type="entry name" value="IPNS-like_sf"/>
</dbReference>
<dbReference type="AlphaFoldDB" id="A0AAV6WGX4"/>
<keyword evidence="8" id="KW-1185">Reference proteome</keyword>
<evidence type="ECO:0000256" key="4">
    <source>
        <dbReference type="ARBA" id="ARBA00023004"/>
    </source>
</evidence>
<proteinExistence type="inferred from homology"/>
<gene>
    <name evidence="7" type="ORF">BUALT_Bualt14G0112100</name>
</gene>
<protein>
    <recommendedName>
        <fullName evidence="6">Isopenicillin N synthase-like Fe(2+) 2OG dioxygenase domain-containing protein</fullName>
    </recommendedName>
</protein>
<evidence type="ECO:0000259" key="6">
    <source>
        <dbReference type="Pfam" id="PF03171"/>
    </source>
</evidence>
<evidence type="ECO:0000256" key="1">
    <source>
        <dbReference type="ARBA" id="ARBA00008056"/>
    </source>
</evidence>
<keyword evidence="4" id="KW-0408">Iron</keyword>
<name>A0AAV6WGX4_9LAMI</name>
<accession>A0AAV6WGX4</accession>
<evidence type="ECO:0000256" key="3">
    <source>
        <dbReference type="ARBA" id="ARBA00023002"/>
    </source>
</evidence>
<comment type="caution">
    <text evidence="7">The sequence shown here is derived from an EMBL/GenBank/DDBJ whole genome shotgun (WGS) entry which is preliminary data.</text>
</comment>
<dbReference type="GO" id="GO:0046872">
    <property type="term" value="F:metal ion binding"/>
    <property type="evidence" value="ECO:0007669"/>
    <property type="project" value="UniProtKB-KW"/>
</dbReference>
<comment type="similarity">
    <text evidence="1">Belongs to the iron/ascorbate-dependent oxidoreductase family.</text>
</comment>
<dbReference type="Pfam" id="PF03171">
    <property type="entry name" value="2OG-FeII_Oxy"/>
    <property type="match status" value="1"/>
</dbReference>
<evidence type="ECO:0000256" key="5">
    <source>
        <dbReference type="SAM" id="MobiDB-lite"/>
    </source>
</evidence>
<reference evidence="7" key="1">
    <citation type="submission" date="2019-10" db="EMBL/GenBank/DDBJ databases">
        <authorList>
            <person name="Zhang R."/>
            <person name="Pan Y."/>
            <person name="Wang J."/>
            <person name="Ma R."/>
            <person name="Yu S."/>
        </authorList>
    </citation>
    <scope>NUCLEOTIDE SEQUENCE</scope>
    <source>
        <strain evidence="7">LA-IB0</strain>
        <tissue evidence="7">Leaf</tissue>
    </source>
</reference>
<feature type="region of interest" description="Disordered" evidence="5">
    <location>
        <begin position="121"/>
        <end position="142"/>
    </location>
</feature>
<evidence type="ECO:0000313" key="8">
    <source>
        <dbReference type="Proteomes" id="UP000826271"/>
    </source>
</evidence>
<evidence type="ECO:0000256" key="2">
    <source>
        <dbReference type="ARBA" id="ARBA00022723"/>
    </source>
</evidence>
<feature type="domain" description="Isopenicillin N synthase-like Fe(2+) 2OG dioxygenase" evidence="6">
    <location>
        <begin position="220"/>
        <end position="280"/>
    </location>
</feature>
<dbReference type="Gene3D" id="2.60.120.330">
    <property type="entry name" value="B-lactam Antibiotic, Isopenicillin N Synthase, Chain"/>
    <property type="match status" value="1"/>
</dbReference>
<dbReference type="GO" id="GO:0016491">
    <property type="term" value="F:oxidoreductase activity"/>
    <property type="evidence" value="ECO:0007669"/>
    <property type="project" value="UniProtKB-KW"/>
</dbReference>
<keyword evidence="2" id="KW-0479">Metal-binding</keyword>
<organism evidence="7 8">
    <name type="scientific">Buddleja alternifolia</name>
    <dbReference type="NCBI Taxonomy" id="168488"/>
    <lineage>
        <taxon>Eukaryota</taxon>
        <taxon>Viridiplantae</taxon>
        <taxon>Streptophyta</taxon>
        <taxon>Embryophyta</taxon>
        <taxon>Tracheophyta</taxon>
        <taxon>Spermatophyta</taxon>
        <taxon>Magnoliopsida</taxon>
        <taxon>eudicotyledons</taxon>
        <taxon>Gunneridae</taxon>
        <taxon>Pentapetalae</taxon>
        <taxon>asterids</taxon>
        <taxon>lamiids</taxon>
        <taxon>Lamiales</taxon>
        <taxon>Scrophulariaceae</taxon>
        <taxon>Buddlejeae</taxon>
        <taxon>Buddleja</taxon>
    </lineage>
</organism>
<dbReference type="PANTHER" id="PTHR10209:SF884">
    <property type="entry name" value="1-AMINOCYCLOPROPANE-1-CARBOXYLATE OXIDASE HOMOLOG 1-LIKE"/>
    <property type="match status" value="1"/>
</dbReference>